<feature type="region of interest" description="Disordered" evidence="1">
    <location>
        <begin position="143"/>
        <end position="173"/>
    </location>
</feature>
<proteinExistence type="predicted"/>
<sequence>MVMTMESEMVLLAMLPEEDRVLLVQTPGQRTIADLEEFIVDEYTRVFPHLPPLSRNLRIQKCVAPELVVDRRVQASVRHRIPHVFVDLAKNVHAANVFENMELIYIVANMPEKLEKLQNKNSSLDAHHAPISKNALESLKAVTRKGRDSKKKKVEKEASQKSASKTKQPDTTKKVLDKVEKTTTKIECDDEVKDTQKVACKESADAIQPPTKDAKRIAEKKYLGTGKATARKSIQKIALKKDSDEENIAIGKIEVSKLRANKKINISKKMSQEPCDSNQIETDEDNSADLKVRKKAIPRKSENALLKRMLAAKPGATDLGAALIVNLLNEVDRNGIRKELPKSDKASEDDFTEKAVCDTQEPPVKKKKTLGEKHTKQKNNATSKAKEKKIDHEKRKPAKKKSVSKPPKKENTLNNSDAALTEDVCEDLSTANVVAAPALKPKKKTETLVGTAKQPATKRSRKESTVANKKALEIANPAVRASKEIMNGESFEGATLKSISESSDSSAGFPIQAVISVSDDEIEVADSPATKALAECSLKQKRQNAPTDETFKSKFESVLKKRKKQILNETSGKDDAAVDGKLKRTSLRSSAIKPSLDSDVLPAVMKKAKRSSNLAAPVNSSSSTSSDEEKSNYSKSILADLTSHDTGGDVVSSAVVRKGKMPRKDGTDDFAPAKMLHESSQEASHSSEFSQKSHETNSFLLSTLSKNRFSLGSIPVAKLKNSSKNPFTSKKTSNKIGNDTNRKRDRD</sequence>
<name>A0A976FPI2_BRELC</name>
<accession>A0A976FPI2</accession>
<dbReference type="GeneID" id="94348892"/>
<dbReference type="RefSeq" id="XP_067820116.1">
    <property type="nucleotide sequence ID" value="XM_067963221.1"/>
</dbReference>
<feature type="compositionally biased region" description="Basic and acidic residues" evidence="1">
    <location>
        <begin position="384"/>
        <end position="394"/>
    </location>
</feature>
<gene>
    <name evidence="2" type="ORF">CCR75_005138</name>
</gene>
<comment type="caution">
    <text evidence="2">The sequence shown here is derived from an EMBL/GenBank/DDBJ whole genome shotgun (WGS) entry which is preliminary data.</text>
</comment>
<dbReference type="OrthoDB" id="167655at2759"/>
<reference evidence="2 3" key="1">
    <citation type="journal article" date="2021" name="Genome Biol.">
        <title>AFLAP: assembly-free linkage analysis pipeline using k-mers from genome sequencing data.</title>
        <authorList>
            <person name="Fletcher K."/>
            <person name="Zhang L."/>
            <person name="Gil J."/>
            <person name="Han R."/>
            <person name="Cavanaugh K."/>
            <person name="Michelmore R."/>
        </authorList>
    </citation>
    <scope>NUCLEOTIDE SEQUENCE [LARGE SCALE GENOMIC DNA]</scope>
    <source>
        <strain evidence="2 3">SF5</strain>
    </source>
</reference>
<feature type="compositionally biased region" description="Basic residues" evidence="1">
    <location>
        <begin position="143"/>
        <end position="153"/>
    </location>
</feature>
<evidence type="ECO:0000313" key="3">
    <source>
        <dbReference type="Proteomes" id="UP000294530"/>
    </source>
</evidence>
<feature type="compositionally biased region" description="Polar residues" evidence="1">
    <location>
        <begin position="720"/>
        <end position="739"/>
    </location>
</feature>
<feature type="compositionally biased region" description="Low complexity" evidence="1">
    <location>
        <begin position="681"/>
        <end position="690"/>
    </location>
</feature>
<feature type="region of interest" description="Disordered" evidence="1">
    <location>
        <begin position="444"/>
        <end position="469"/>
    </location>
</feature>
<dbReference type="KEGG" id="blac:94348892"/>
<evidence type="ECO:0000256" key="1">
    <source>
        <dbReference type="SAM" id="MobiDB-lite"/>
    </source>
</evidence>
<evidence type="ECO:0000313" key="2">
    <source>
        <dbReference type="EMBL" id="TDH70617.1"/>
    </source>
</evidence>
<dbReference type="AlphaFoldDB" id="A0A976FPI2"/>
<keyword evidence="3" id="KW-1185">Reference proteome</keyword>
<organism evidence="2 3">
    <name type="scientific">Bremia lactucae</name>
    <name type="common">Lettuce downy mildew</name>
    <dbReference type="NCBI Taxonomy" id="4779"/>
    <lineage>
        <taxon>Eukaryota</taxon>
        <taxon>Sar</taxon>
        <taxon>Stramenopiles</taxon>
        <taxon>Oomycota</taxon>
        <taxon>Peronosporomycetes</taxon>
        <taxon>Peronosporales</taxon>
        <taxon>Peronosporaceae</taxon>
        <taxon>Bremia</taxon>
    </lineage>
</organism>
<feature type="compositionally biased region" description="Basic and acidic residues" evidence="1">
    <location>
        <begin position="571"/>
        <end position="582"/>
    </location>
</feature>
<feature type="region of interest" description="Disordered" evidence="1">
    <location>
        <begin position="566"/>
        <end position="696"/>
    </location>
</feature>
<feature type="region of interest" description="Disordered" evidence="1">
    <location>
        <begin position="339"/>
        <end position="417"/>
    </location>
</feature>
<feature type="region of interest" description="Disordered" evidence="1">
    <location>
        <begin position="714"/>
        <end position="747"/>
    </location>
</feature>
<feature type="compositionally biased region" description="Basic and acidic residues" evidence="1">
    <location>
        <begin position="339"/>
        <end position="356"/>
    </location>
</feature>
<protein>
    <submittedName>
        <fullName evidence="2">Uncharacterized protein</fullName>
    </submittedName>
</protein>
<dbReference type="EMBL" id="SHOA02000069">
    <property type="protein sequence ID" value="TDH70617.1"/>
    <property type="molecule type" value="Genomic_DNA"/>
</dbReference>
<dbReference type="Proteomes" id="UP000294530">
    <property type="component" value="Unassembled WGS sequence"/>
</dbReference>